<evidence type="ECO:0000256" key="6">
    <source>
        <dbReference type="RuleBase" id="RU000481"/>
    </source>
</evidence>
<dbReference type="PROSITE" id="PS00105">
    <property type="entry name" value="AA_TRANSFER_CLASS_1"/>
    <property type="match status" value="1"/>
</dbReference>
<evidence type="ECO:0000259" key="7">
    <source>
        <dbReference type="Pfam" id="PF00155"/>
    </source>
</evidence>
<dbReference type="RefSeq" id="WP_275088698.1">
    <property type="nucleotide sequence ID" value="NZ_CP119078.1"/>
</dbReference>
<dbReference type="EMBL" id="CP119078">
    <property type="protein sequence ID" value="WED42882.1"/>
    <property type="molecule type" value="Genomic_DNA"/>
</dbReference>
<evidence type="ECO:0000256" key="5">
    <source>
        <dbReference type="ARBA" id="ARBA00022898"/>
    </source>
</evidence>
<dbReference type="InterPro" id="IPR015424">
    <property type="entry name" value="PyrdxlP-dep_Trfase"/>
</dbReference>
<dbReference type="InterPro" id="IPR004839">
    <property type="entry name" value="Aminotransferase_I/II_large"/>
</dbReference>
<keyword evidence="3 6" id="KW-0032">Aminotransferase</keyword>
<dbReference type="InterPro" id="IPR015421">
    <property type="entry name" value="PyrdxlP-dep_Trfase_major"/>
</dbReference>
<dbReference type="PANTHER" id="PTHR46383:SF1">
    <property type="entry name" value="ASPARTATE AMINOTRANSFERASE"/>
    <property type="match status" value="1"/>
</dbReference>
<dbReference type="Gene3D" id="3.40.640.10">
    <property type="entry name" value="Type I PLP-dependent aspartate aminotransferase-like (Major domain)"/>
    <property type="match status" value="1"/>
</dbReference>
<dbReference type="PANTHER" id="PTHR46383">
    <property type="entry name" value="ASPARTATE AMINOTRANSFERASE"/>
    <property type="match status" value="1"/>
</dbReference>
<dbReference type="InterPro" id="IPR050596">
    <property type="entry name" value="AspAT/PAT-like"/>
</dbReference>
<dbReference type="Gene3D" id="3.90.1150.10">
    <property type="entry name" value="Aspartate Aminotransferase, domain 1"/>
    <property type="match status" value="1"/>
</dbReference>
<evidence type="ECO:0000256" key="1">
    <source>
        <dbReference type="ARBA" id="ARBA00001933"/>
    </source>
</evidence>
<comment type="similarity">
    <text evidence="2 6">Belongs to the class-I pyridoxal-phosphate-dependent aminotransferase family.</text>
</comment>
<sequence>MDIALAERVQSVKPSPTLSVAAKAAVMRAQGLNIISLGTGEPDFDTPQHIKNAAIAAIEAGFTKYTAVDGIPELKQAIINKFKRDNGLDYQPNQILVSVGGKQSVYNLCQALINEGDEVVIPAPYWVSYPDIVLLAGGKPVIIPSTPAQRFKINAAQLEKAITAKTKLVFLNSPSNPSGVAYTLEELKALAEVLVKHPQVFIATDDMYEHILWTQPFANILNACPALYPRTIVLNGVSKAYAMTGWRIGYAGGPAPLINAMTTIQSQSTSNPCSIAQKASVAALNGGDETVKEMVKAFQQRHDYIVQRLGDIPGIDVIPADGTFYSFPSVQKIIENRGFANDIEFADKLLQQEGLALVPGSAFGSEGCIRLSFATSMETLQDAMDRLQRFCS</sequence>
<dbReference type="InterPro" id="IPR015422">
    <property type="entry name" value="PyrdxlP-dep_Trfase_small"/>
</dbReference>
<keyword evidence="4 6" id="KW-0808">Transferase</keyword>
<organism evidence="8 9">
    <name type="scientific">Legionella cardiaca</name>
    <dbReference type="NCBI Taxonomy" id="1071983"/>
    <lineage>
        <taxon>Bacteria</taxon>
        <taxon>Pseudomonadati</taxon>
        <taxon>Pseudomonadota</taxon>
        <taxon>Gammaproteobacteria</taxon>
        <taxon>Legionellales</taxon>
        <taxon>Legionellaceae</taxon>
        <taxon>Legionella</taxon>
    </lineage>
</organism>
<dbReference type="CDD" id="cd00609">
    <property type="entry name" value="AAT_like"/>
    <property type="match status" value="1"/>
</dbReference>
<dbReference type="Proteomes" id="UP001222087">
    <property type="component" value="Chromosome"/>
</dbReference>
<protein>
    <recommendedName>
        <fullName evidence="6">Aminotransferase</fullName>
        <ecNumber evidence="6">2.6.1.-</ecNumber>
    </recommendedName>
</protein>
<proteinExistence type="inferred from homology"/>
<reference evidence="8 9" key="1">
    <citation type="submission" date="2023-02" db="EMBL/GenBank/DDBJ databases">
        <title>Genome Sequence of L. cardiaca H63T.</title>
        <authorList>
            <person name="Lopez A.E."/>
            <person name="Cianciotto N.P."/>
        </authorList>
    </citation>
    <scope>NUCLEOTIDE SEQUENCE [LARGE SCALE GENOMIC DNA]</scope>
    <source>
        <strain evidence="8 9">H63</strain>
    </source>
</reference>
<keyword evidence="9" id="KW-1185">Reference proteome</keyword>
<name>A0ABY8AUP8_9GAMM</name>
<accession>A0ABY8AUP8</accession>
<evidence type="ECO:0000313" key="9">
    <source>
        <dbReference type="Proteomes" id="UP001222087"/>
    </source>
</evidence>
<feature type="domain" description="Aminotransferase class I/classII large" evidence="7">
    <location>
        <begin position="34"/>
        <end position="387"/>
    </location>
</feature>
<gene>
    <name evidence="8" type="ORF">PXX05_13410</name>
</gene>
<dbReference type="GO" id="GO:0008483">
    <property type="term" value="F:transaminase activity"/>
    <property type="evidence" value="ECO:0007669"/>
    <property type="project" value="UniProtKB-KW"/>
</dbReference>
<dbReference type="InterPro" id="IPR004838">
    <property type="entry name" value="NHTrfase_class1_PyrdxlP-BS"/>
</dbReference>
<keyword evidence="5" id="KW-0663">Pyridoxal phosphate</keyword>
<evidence type="ECO:0000256" key="2">
    <source>
        <dbReference type="ARBA" id="ARBA00007441"/>
    </source>
</evidence>
<comment type="cofactor">
    <cofactor evidence="1 6">
        <name>pyridoxal 5'-phosphate</name>
        <dbReference type="ChEBI" id="CHEBI:597326"/>
    </cofactor>
</comment>
<evidence type="ECO:0000256" key="3">
    <source>
        <dbReference type="ARBA" id="ARBA00022576"/>
    </source>
</evidence>
<evidence type="ECO:0000313" key="8">
    <source>
        <dbReference type="EMBL" id="WED42882.1"/>
    </source>
</evidence>
<dbReference type="Pfam" id="PF00155">
    <property type="entry name" value="Aminotran_1_2"/>
    <property type="match status" value="1"/>
</dbReference>
<dbReference type="SUPFAM" id="SSF53383">
    <property type="entry name" value="PLP-dependent transferases"/>
    <property type="match status" value="1"/>
</dbReference>
<dbReference type="EC" id="2.6.1.-" evidence="6"/>
<evidence type="ECO:0000256" key="4">
    <source>
        <dbReference type="ARBA" id="ARBA00022679"/>
    </source>
</evidence>